<dbReference type="NCBIfam" id="TIGR00756">
    <property type="entry name" value="PPR"/>
    <property type="match status" value="1"/>
</dbReference>
<dbReference type="GO" id="GO:0005739">
    <property type="term" value="C:mitochondrion"/>
    <property type="evidence" value="ECO:0007669"/>
    <property type="project" value="UniProtKB-SubCell"/>
</dbReference>
<dbReference type="Gene3D" id="1.25.40.10">
    <property type="entry name" value="Tetratricopeptide repeat domain"/>
    <property type="match status" value="1"/>
</dbReference>
<dbReference type="Pfam" id="PF22330">
    <property type="entry name" value="Rib_mS39_PPR"/>
    <property type="match status" value="1"/>
</dbReference>
<dbReference type="AlphaFoldDB" id="A0A2A3ED35"/>
<dbReference type="PANTHER" id="PTHR16276">
    <property type="entry name" value="PENTATRICOPEPTIDE REPEAT DOMAIN-CONTAINING PROTEIN 3"/>
    <property type="match status" value="1"/>
</dbReference>
<keyword evidence="3" id="KW-0699">rRNA-binding</keyword>
<evidence type="ECO:0000256" key="6">
    <source>
        <dbReference type="ARBA" id="ARBA00022884"/>
    </source>
</evidence>
<evidence type="ECO:0000256" key="5">
    <source>
        <dbReference type="ARBA" id="ARBA00022845"/>
    </source>
</evidence>
<dbReference type="GO" id="GO:0032543">
    <property type="term" value="P:mitochondrial translation"/>
    <property type="evidence" value="ECO:0007669"/>
    <property type="project" value="InterPro"/>
</dbReference>
<dbReference type="PANTHER" id="PTHR16276:SF1">
    <property type="entry name" value="SMALL RIBOSOMAL SUBUNIT PROTEIN MS39"/>
    <property type="match status" value="1"/>
</dbReference>
<dbReference type="PROSITE" id="PS51375">
    <property type="entry name" value="PPR"/>
    <property type="match status" value="1"/>
</dbReference>
<evidence type="ECO:0000313" key="14">
    <source>
        <dbReference type="Proteomes" id="UP000242457"/>
    </source>
</evidence>
<evidence type="ECO:0000256" key="7">
    <source>
        <dbReference type="ARBA" id="ARBA00022946"/>
    </source>
</evidence>
<keyword evidence="4" id="KW-0677">Repeat</keyword>
<proteinExistence type="inferred from homology"/>
<sequence length="647" mass="76176">MWALFVARTSRCELRRLQSSLSVSNSKIQIPARIKRDPTDILHALESTIVKDSSLHIMKDYLYHDDPYLLPSKKLDYRLYALSYESGKKTAMWIHNEHSNLFPKHLSNPEIETFKPFYTDKNQVSEEILLSAISQCKVSNALHIYKLLDTNVSNGTKQALLELLCFFNNKEWVVKNLKFEQWFSSSKKNYIWKYELEINELFNFLKNQDDPTAAAAYNIMLCGLIKYLKVNEAWELYEECKKKNIPFNLTTWNNIIILFSKVFNKRKVKIEMEHVLKILESMNEDEIKPNIQTLNALLKMIIELKIDNFKDVIKYLIIEFKNMNIKFSLGTYYYIMLGFTIYDHNSYDNFIHILYTVKNKKFTIQDSADTKFFKHAMYLAHKYNNKEAGNMIHEILLKEDNYKFISTAIIESDYYNAYILLLLSTSTIEEFFNSYEKLVPNLYVPTKQLLVDIINEMQYCDPSVLVKYIPRLWSDVNTFCHMEFSIKLIIISLMKNNMLLVNSSLKTIFTNAAWNCWNDMKKQIKLKGKINSIIKTNLVANLAIILLHNDFVKESIEILTFINKLDLFVSMMNRNQINELFDKYISIQCIKGCFLILEYCVNSGFTNINPMIMKLHNLPEFTNDDRDKLINLVGKEILYMLDTKQLN</sequence>
<evidence type="ECO:0000256" key="3">
    <source>
        <dbReference type="ARBA" id="ARBA00022730"/>
    </source>
</evidence>
<dbReference type="OrthoDB" id="185373at2759"/>
<keyword evidence="7" id="KW-0809">Transit peptide</keyword>
<organism evidence="13 14">
    <name type="scientific">Apis cerana cerana</name>
    <name type="common">Oriental honeybee</name>
    <dbReference type="NCBI Taxonomy" id="94128"/>
    <lineage>
        <taxon>Eukaryota</taxon>
        <taxon>Metazoa</taxon>
        <taxon>Ecdysozoa</taxon>
        <taxon>Arthropoda</taxon>
        <taxon>Hexapoda</taxon>
        <taxon>Insecta</taxon>
        <taxon>Pterygota</taxon>
        <taxon>Neoptera</taxon>
        <taxon>Endopterygota</taxon>
        <taxon>Hymenoptera</taxon>
        <taxon>Apocrita</taxon>
        <taxon>Aculeata</taxon>
        <taxon>Apoidea</taxon>
        <taxon>Anthophila</taxon>
        <taxon>Apidae</taxon>
        <taxon>Apis</taxon>
    </lineage>
</organism>
<dbReference type="Pfam" id="PF13812">
    <property type="entry name" value="PPR_3"/>
    <property type="match status" value="1"/>
</dbReference>
<evidence type="ECO:0000256" key="10">
    <source>
        <dbReference type="ARBA" id="ARBA00023274"/>
    </source>
</evidence>
<comment type="subcellular location">
    <subcellularLocation>
        <location evidence="1">Mitochondrion</location>
    </subcellularLocation>
</comment>
<dbReference type="InterPro" id="IPR002885">
    <property type="entry name" value="PPR_rpt"/>
</dbReference>
<evidence type="ECO:0000256" key="12">
    <source>
        <dbReference type="PROSITE-ProRule" id="PRU00708"/>
    </source>
</evidence>
<accession>A0A2A3ED35</accession>
<evidence type="ECO:0000313" key="13">
    <source>
        <dbReference type="EMBL" id="PBC29394.1"/>
    </source>
</evidence>
<evidence type="ECO:0000256" key="1">
    <source>
        <dbReference type="ARBA" id="ARBA00004173"/>
    </source>
</evidence>
<evidence type="ECO:0000256" key="2">
    <source>
        <dbReference type="ARBA" id="ARBA00008551"/>
    </source>
</evidence>
<keyword evidence="10" id="KW-0687">Ribonucleoprotein</keyword>
<keyword evidence="9" id="KW-0496">Mitochondrion</keyword>
<evidence type="ECO:0000256" key="9">
    <source>
        <dbReference type="ARBA" id="ARBA00023128"/>
    </source>
</evidence>
<dbReference type="GO" id="GO:0005840">
    <property type="term" value="C:ribosome"/>
    <property type="evidence" value="ECO:0007669"/>
    <property type="project" value="UniProtKB-KW"/>
</dbReference>
<feature type="repeat" description="PPR" evidence="12">
    <location>
        <begin position="213"/>
        <end position="247"/>
    </location>
</feature>
<dbReference type="InterPro" id="IPR055063">
    <property type="entry name" value="Rib_mS39_PPR"/>
</dbReference>
<comment type="similarity">
    <text evidence="2">Belongs to the mitochondrion-specific ribosomal protein mS39 family.</text>
</comment>
<reference evidence="13 14" key="1">
    <citation type="submission" date="2014-07" db="EMBL/GenBank/DDBJ databases">
        <title>Genomic and transcriptomic analysis on Apis cerana provide comprehensive insights into honey bee biology.</title>
        <authorList>
            <person name="Diao Q."/>
            <person name="Sun L."/>
            <person name="Zheng H."/>
            <person name="Zheng H."/>
            <person name="Xu S."/>
            <person name="Wang S."/>
            <person name="Zeng Z."/>
            <person name="Hu F."/>
            <person name="Su S."/>
            <person name="Wu J."/>
        </authorList>
    </citation>
    <scope>NUCLEOTIDE SEQUENCE [LARGE SCALE GENOMIC DNA]</scope>
    <source>
        <tissue evidence="13">Pupae without intestine</tissue>
    </source>
</reference>
<evidence type="ECO:0000256" key="11">
    <source>
        <dbReference type="ARBA" id="ARBA00035134"/>
    </source>
</evidence>
<dbReference type="GO" id="GO:0006417">
    <property type="term" value="P:regulation of translation"/>
    <property type="evidence" value="ECO:0007669"/>
    <property type="project" value="UniProtKB-KW"/>
</dbReference>
<evidence type="ECO:0000256" key="8">
    <source>
        <dbReference type="ARBA" id="ARBA00022980"/>
    </source>
</evidence>
<gene>
    <name evidence="13" type="ORF">APICC_00153</name>
</gene>
<dbReference type="STRING" id="94128.A0A2A3ED35"/>
<dbReference type="GO" id="GO:1990904">
    <property type="term" value="C:ribonucleoprotein complex"/>
    <property type="evidence" value="ECO:0007669"/>
    <property type="project" value="UniProtKB-KW"/>
</dbReference>
<dbReference type="GO" id="GO:0019843">
    <property type="term" value="F:rRNA binding"/>
    <property type="evidence" value="ECO:0007669"/>
    <property type="project" value="UniProtKB-KW"/>
</dbReference>
<dbReference type="InterPro" id="IPR011990">
    <property type="entry name" value="TPR-like_helical_dom_sf"/>
</dbReference>
<keyword evidence="6" id="KW-0694">RNA-binding</keyword>
<evidence type="ECO:0000256" key="4">
    <source>
        <dbReference type="ARBA" id="ARBA00022737"/>
    </source>
</evidence>
<keyword evidence="14" id="KW-1185">Reference proteome</keyword>
<dbReference type="EMBL" id="KZ288287">
    <property type="protein sequence ID" value="PBC29394.1"/>
    <property type="molecule type" value="Genomic_DNA"/>
</dbReference>
<dbReference type="GO" id="GO:0043024">
    <property type="term" value="F:ribosomal small subunit binding"/>
    <property type="evidence" value="ECO:0007669"/>
    <property type="project" value="InterPro"/>
</dbReference>
<protein>
    <recommendedName>
        <fullName evidence="11">Small ribosomal subunit protein mS39</fullName>
    </recommendedName>
</protein>
<name>A0A2A3ED35_APICC</name>
<keyword evidence="8" id="KW-0689">Ribosomal protein</keyword>
<dbReference type="InterPro" id="IPR037387">
    <property type="entry name" value="PTCD3"/>
</dbReference>
<dbReference type="Proteomes" id="UP000242457">
    <property type="component" value="Unassembled WGS sequence"/>
</dbReference>
<keyword evidence="5" id="KW-0810">Translation regulation</keyword>